<dbReference type="EMBL" id="CP059154">
    <property type="protein sequence ID" value="QLK27534.1"/>
    <property type="molecule type" value="Genomic_DNA"/>
</dbReference>
<dbReference type="Pfam" id="PF01917">
    <property type="entry name" value="Flagellin_arch-type"/>
    <property type="match status" value="1"/>
</dbReference>
<dbReference type="OrthoDB" id="102632at2157"/>
<dbReference type="GO" id="GO:0097589">
    <property type="term" value="C:archaeal-type flagellum"/>
    <property type="evidence" value="ECO:0007669"/>
    <property type="project" value="UniProtKB-SubCell"/>
</dbReference>
<proteinExistence type="inferred from homology"/>
<reference evidence="6 7" key="1">
    <citation type="submission" date="2020-07" db="EMBL/GenBank/DDBJ databases">
        <title>Natrinema (YPL30) sp. nov. and Haloterrigena xxxxxx (YPL8) sp. nov., isolated from a salt mine.</title>
        <authorList>
            <person name="Cui H."/>
        </authorList>
    </citation>
    <scope>NUCLEOTIDE SEQUENCE [LARGE SCALE GENOMIC DNA]</scope>
    <source>
        <strain evidence="6 7">YPL13</strain>
    </source>
</reference>
<dbReference type="InterPro" id="IPR002774">
    <property type="entry name" value="Flagellin_arc-type"/>
</dbReference>
<dbReference type="AlphaFoldDB" id="A0A7D6CRY2"/>
<gene>
    <name evidence="6" type="ORF">HYG81_08010</name>
</gene>
<keyword evidence="3 4" id="KW-0974">Archaeal flagellum</keyword>
<keyword evidence="5" id="KW-1133">Transmembrane helix</keyword>
<dbReference type="RefSeq" id="WP_180842695.1">
    <property type="nucleotide sequence ID" value="NZ_CP059154.1"/>
</dbReference>
<evidence type="ECO:0000256" key="4">
    <source>
        <dbReference type="RuleBase" id="RU361282"/>
    </source>
</evidence>
<name>A0A7D6CRY2_9EURY</name>
<dbReference type="PANTHER" id="PTHR35903:SF1">
    <property type="entry name" value="FLAGELLIN B1"/>
    <property type="match status" value="1"/>
</dbReference>
<keyword evidence="5" id="KW-0812">Transmembrane</keyword>
<evidence type="ECO:0000256" key="3">
    <source>
        <dbReference type="ARBA" id="ARBA00022440"/>
    </source>
</evidence>
<keyword evidence="6" id="KW-0282">Flagellum</keyword>
<accession>A0A7D6CRY2</accession>
<evidence type="ECO:0000256" key="5">
    <source>
        <dbReference type="SAM" id="Phobius"/>
    </source>
</evidence>
<dbReference type="KEGG" id="nay:HYG81_08010"/>
<evidence type="ECO:0000256" key="1">
    <source>
        <dbReference type="ARBA" id="ARBA00004618"/>
    </source>
</evidence>
<organism evidence="6 7">
    <name type="scientific">Natrinema zhouii</name>
    <dbReference type="NCBI Taxonomy" id="1710539"/>
    <lineage>
        <taxon>Archaea</taxon>
        <taxon>Methanobacteriati</taxon>
        <taxon>Methanobacteriota</taxon>
        <taxon>Stenosarchaea group</taxon>
        <taxon>Halobacteria</taxon>
        <taxon>Halobacteriales</taxon>
        <taxon>Natrialbaceae</taxon>
        <taxon>Natrinema</taxon>
    </lineage>
</organism>
<comment type="similarity">
    <text evidence="2 4">Belongs to the archaeal flagellin family.</text>
</comment>
<dbReference type="NCBIfam" id="TIGR02537">
    <property type="entry name" value="arch_flag_Nterm"/>
    <property type="match status" value="1"/>
</dbReference>
<keyword evidence="6" id="KW-0969">Cilium</keyword>
<keyword evidence="7" id="KW-1185">Reference proteome</keyword>
<dbReference type="PANTHER" id="PTHR35903">
    <property type="entry name" value="FLAGELLIN B1"/>
    <property type="match status" value="1"/>
</dbReference>
<comment type="function">
    <text evidence="4">Flagellin is the subunit protein which polymerizes to form the filaments of archaeal flagella.</text>
</comment>
<sequence>MFEKITDADERGQVGIGTLIVFIAMVLVAAIAAGVLINTAGLLQSQASSTGSDTQQEVANQISVIDAVGTTTSDVDIDDDTDTPDVDVVSDLSLTIKKSAGSEEIDLTSMTIQYTSDTTAKTLTYADGTANGETFSTTLETPESGQSDALINSDERVSVNIDLSQVESNGHGLETGSDATLTLVDQSGATSVYGVTVPNTFGDKNYVIV</sequence>
<evidence type="ECO:0000313" key="6">
    <source>
        <dbReference type="EMBL" id="QLK27534.1"/>
    </source>
</evidence>
<keyword evidence="6" id="KW-0966">Cell projection</keyword>
<dbReference type="Proteomes" id="UP000510869">
    <property type="component" value="Chromosome"/>
</dbReference>
<dbReference type="InterPro" id="IPR013373">
    <property type="entry name" value="Flagellin/pilin_N_arc"/>
</dbReference>
<comment type="subcellular location">
    <subcellularLocation>
        <location evidence="1 4">Archaeal flagellum</location>
    </subcellularLocation>
</comment>
<evidence type="ECO:0000256" key="2">
    <source>
        <dbReference type="ARBA" id="ARBA00010256"/>
    </source>
</evidence>
<keyword evidence="5" id="KW-0472">Membrane</keyword>
<dbReference type="GO" id="GO:0097588">
    <property type="term" value="P:archaeal or bacterial-type flagellum-dependent cell motility"/>
    <property type="evidence" value="ECO:0007669"/>
    <property type="project" value="InterPro"/>
</dbReference>
<protein>
    <recommendedName>
        <fullName evidence="4">Flagellin</fullName>
    </recommendedName>
</protein>
<dbReference type="GO" id="GO:0005198">
    <property type="term" value="F:structural molecule activity"/>
    <property type="evidence" value="ECO:0007669"/>
    <property type="project" value="InterPro"/>
</dbReference>
<evidence type="ECO:0000313" key="7">
    <source>
        <dbReference type="Proteomes" id="UP000510869"/>
    </source>
</evidence>
<feature type="transmembrane region" description="Helical" evidence="5">
    <location>
        <begin position="12"/>
        <end position="37"/>
    </location>
</feature>
<dbReference type="GeneID" id="56143141"/>